<gene>
    <name evidence="2" type="ORF">PFICI_00075</name>
</gene>
<accession>W3XLB9</accession>
<dbReference type="GeneID" id="19265088"/>
<dbReference type="KEGG" id="pfy:PFICI_00075"/>
<protein>
    <submittedName>
        <fullName evidence="2">Uncharacterized protein</fullName>
    </submittedName>
</protein>
<dbReference type="Proteomes" id="UP000030651">
    <property type="component" value="Unassembled WGS sequence"/>
</dbReference>
<dbReference type="OrthoDB" id="2373480at2759"/>
<dbReference type="SUPFAM" id="SSF53474">
    <property type="entry name" value="alpha/beta-Hydrolases"/>
    <property type="match status" value="1"/>
</dbReference>
<dbReference type="RefSeq" id="XP_007826847.1">
    <property type="nucleotide sequence ID" value="XM_007828656.1"/>
</dbReference>
<dbReference type="eggNOG" id="ENOG502QRF9">
    <property type="taxonomic scope" value="Eukaryota"/>
</dbReference>
<dbReference type="EMBL" id="KI912109">
    <property type="protein sequence ID" value="ETS86247.1"/>
    <property type="molecule type" value="Genomic_DNA"/>
</dbReference>
<keyword evidence="1" id="KW-0378">Hydrolase</keyword>
<name>W3XLB9_PESFW</name>
<keyword evidence="3" id="KW-1185">Reference proteome</keyword>
<dbReference type="HOGENOM" id="CLU_029538_2_0_1"/>
<reference evidence="3" key="1">
    <citation type="journal article" date="2015" name="BMC Genomics">
        <title>Genomic and transcriptomic analysis of the endophytic fungus Pestalotiopsis fici reveals its lifestyle and high potential for synthesis of natural products.</title>
        <authorList>
            <person name="Wang X."/>
            <person name="Zhang X."/>
            <person name="Liu L."/>
            <person name="Xiang M."/>
            <person name="Wang W."/>
            <person name="Sun X."/>
            <person name="Che Y."/>
            <person name="Guo L."/>
            <person name="Liu G."/>
            <person name="Guo L."/>
            <person name="Wang C."/>
            <person name="Yin W.B."/>
            <person name="Stadler M."/>
            <person name="Zhang X."/>
            <person name="Liu X."/>
        </authorList>
    </citation>
    <scope>NUCLEOTIDE SEQUENCE [LARGE SCALE GENOMIC DNA]</scope>
    <source>
        <strain evidence="3">W106-1 / CGMCC3.15140</strain>
    </source>
</reference>
<organism evidence="2 3">
    <name type="scientific">Pestalotiopsis fici (strain W106-1 / CGMCC3.15140)</name>
    <dbReference type="NCBI Taxonomy" id="1229662"/>
    <lineage>
        <taxon>Eukaryota</taxon>
        <taxon>Fungi</taxon>
        <taxon>Dikarya</taxon>
        <taxon>Ascomycota</taxon>
        <taxon>Pezizomycotina</taxon>
        <taxon>Sordariomycetes</taxon>
        <taxon>Xylariomycetidae</taxon>
        <taxon>Amphisphaeriales</taxon>
        <taxon>Sporocadaceae</taxon>
        <taxon>Pestalotiopsis</taxon>
    </lineage>
</organism>
<dbReference type="GO" id="GO:0016042">
    <property type="term" value="P:lipid catabolic process"/>
    <property type="evidence" value="ECO:0007669"/>
    <property type="project" value="InterPro"/>
</dbReference>
<dbReference type="Pfam" id="PF03583">
    <property type="entry name" value="LIP"/>
    <property type="match status" value="1"/>
</dbReference>
<evidence type="ECO:0000313" key="3">
    <source>
        <dbReference type="Proteomes" id="UP000030651"/>
    </source>
</evidence>
<evidence type="ECO:0000256" key="1">
    <source>
        <dbReference type="ARBA" id="ARBA00022801"/>
    </source>
</evidence>
<dbReference type="InParanoid" id="W3XLB9"/>
<evidence type="ECO:0000313" key="2">
    <source>
        <dbReference type="EMBL" id="ETS86247.1"/>
    </source>
</evidence>
<dbReference type="AlphaFoldDB" id="W3XLB9"/>
<dbReference type="InterPro" id="IPR005152">
    <property type="entry name" value="Lipase_secreted"/>
</dbReference>
<dbReference type="Gene3D" id="3.40.50.1820">
    <property type="entry name" value="alpha/beta hydrolase"/>
    <property type="match status" value="2"/>
</dbReference>
<proteinExistence type="predicted"/>
<dbReference type="InterPro" id="IPR029058">
    <property type="entry name" value="AB_hydrolase_fold"/>
</dbReference>
<dbReference type="OMA" id="RIRHTEW"/>
<dbReference type="PANTHER" id="PTHR34853:SF5">
    <property type="entry name" value="LIP-DOMAIN-CONTAINING PROTEIN-RELATED"/>
    <property type="match status" value="1"/>
</dbReference>
<sequence>MFQPPEPNRYGIPTGHEKLNAMLERGWFVTIPDFEGPRAAFGATVQAGHATIDGIRAVLSLAGHPEYPLPDSADKIRYAMWGYSGGSLASEKAAELQVQYAPEMTSGFVGAALGGLVSSAASVWEATNKTLYAGNLVLILLGTMNEYPEFDAHVRSRLKTEGPRNADGFLEGLKMNSLLAFQAYANQDIYEYFVGGREAIESSEVYRRIRHTEWTLGFHGCPTMPLYIYKAVADEMTPIADTDEHVALYKRFGASILYERNTAGGHVPEIVNGQERAMKWLIDVLENSHVQEGVTIRDVSVDEYKHPAL</sequence>
<dbReference type="GO" id="GO:0004806">
    <property type="term" value="F:triacylglycerol lipase activity"/>
    <property type="evidence" value="ECO:0007669"/>
    <property type="project" value="InterPro"/>
</dbReference>
<dbReference type="PANTHER" id="PTHR34853">
    <property type="match status" value="1"/>
</dbReference>